<dbReference type="CDD" id="cd00640">
    <property type="entry name" value="Trp-synth-beta_II"/>
    <property type="match status" value="1"/>
</dbReference>
<comment type="caution">
    <text evidence="4">The sequence shown here is derived from an EMBL/GenBank/DDBJ whole genome shotgun (WGS) entry which is preliminary data.</text>
</comment>
<dbReference type="Proteomes" id="UP000321057">
    <property type="component" value="Unassembled WGS sequence"/>
</dbReference>
<feature type="domain" description="Tryptophan synthase beta chain-like PALP" evidence="3">
    <location>
        <begin position="39"/>
        <end position="351"/>
    </location>
</feature>
<sequence length="398" mass="43529">MNIVWQSNQFQSTSIPTTVFNSFKPSNLEQVLNFQSTLPNYSQTPLYHLDNLAKHLGVASIDVKDESKRFDLNAFKGLGGAYAMASYFAQKLNLDLGNITFNKLMEAIKDLEPVTFATVTAGNHGKGVAWAAKTFGQKVKVVLPKGSSVERLTAIQDLGAEAYISDLNYDDAVVEIAKQSDEQGWILLQDTAWVDYETLPLAIMQGYSTIVAELIKQLDRKHISQYTHVILQAGVGSFAAAVIASIYNQTVPDPPKFIIVEPNKADCIFTSIKSNEGIPKRVNGPLDSMMAGLACGEPSTIAWEILKPTIQATFSCKDVISSIGMKQYANPLNNDRSIISGESGALPLGVLIEIMTSKALFNAKDSLKLDNSSNILLINTEGNTNPKNYDDIIHNKLF</sequence>
<proteinExistence type="predicted"/>
<dbReference type="NCBIfam" id="TIGR01747">
    <property type="entry name" value="diampropi_NH3ly"/>
    <property type="match status" value="1"/>
</dbReference>
<dbReference type="PANTHER" id="PTHR42937:SF1">
    <property type="entry name" value="DIAMINOPROPIONATE AMMONIA-LYASE"/>
    <property type="match status" value="1"/>
</dbReference>
<name>A0ABQ0Y452_STAGA</name>
<gene>
    <name evidence="4" type="primary">dpaL</name>
    <name evidence="4" type="ORF">SGA02_20030</name>
</gene>
<dbReference type="RefSeq" id="WP_052495394.1">
    <property type="nucleotide sequence ID" value="NZ_BKAX01000006.1"/>
</dbReference>
<dbReference type="Gene3D" id="3.40.50.1100">
    <property type="match status" value="3"/>
</dbReference>
<dbReference type="InterPro" id="IPR010081">
    <property type="entry name" value="DiNH2opropionate_NH3_lyase"/>
</dbReference>
<evidence type="ECO:0000256" key="1">
    <source>
        <dbReference type="ARBA" id="ARBA00001933"/>
    </source>
</evidence>
<dbReference type="InterPro" id="IPR036052">
    <property type="entry name" value="TrpB-like_PALP_sf"/>
</dbReference>
<evidence type="ECO:0000313" key="5">
    <source>
        <dbReference type="Proteomes" id="UP000321057"/>
    </source>
</evidence>
<dbReference type="GO" id="GO:0016829">
    <property type="term" value="F:lyase activity"/>
    <property type="evidence" value="ECO:0007669"/>
    <property type="project" value="UniProtKB-KW"/>
</dbReference>
<dbReference type="InterPro" id="IPR001926">
    <property type="entry name" value="TrpB-like_PALP"/>
</dbReference>
<organism evidence="4 5">
    <name type="scientific">Staphylococcus gallinarum</name>
    <dbReference type="NCBI Taxonomy" id="1293"/>
    <lineage>
        <taxon>Bacteria</taxon>
        <taxon>Bacillati</taxon>
        <taxon>Bacillota</taxon>
        <taxon>Bacilli</taxon>
        <taxon>Bacillales</taxon>
        <taxon>Staphylococcaceae</taxon>
        <taxon>Staphylococcus</taxon>
    </lineage>
</organism>
<evidence type="ECO:0000313" key="4">
    <source>
        <dbReference type="EMBL" id="GEQ06175.1"/>
    </source>
</evidence>
<dbReference type="SUPFAM" id="SSF53686">
    <property type="entry name" value="Tryptophan synthase beta subunit-like PLP-dependent enzymes"/>
    <property type="match status" value="1"/>
</dbReference>
<accession>A0ABQ0Y452</accession>
<evidence type="ECO:0000256" key="2">
    <source>
        <dbReference type="ARBA" id="ARBA00022898"/>
    </source>
</evidence>
<dbReference type="Pfam" id="PF00291">
    <property type="entry name" value="PALP"/>
    <property type="match status" value="1"/>
</dbReference>
<dbReference type="PANTHER" id="PTHR42937">
    <property type="match status" value="1"/>
</dbReference>
<dbReference type="EMBL" id="BKAX01000006">
    <property type="protein sequence ID" value="GEQ06175.1"/>
    <property type="molecule type" value="Genomic_DNA"/>
</dbReference>
<keyword evidence="5" id="KW-1185">Reference proteome</keyword>
<protein>
    <submittedName>
        <fullName evidence="4">PLP-dependent lyase/thiolase</fullName>
    </submittedName>
</protein>
<evidence type="ECO:0000259" key="3">
    <source>
        <dbReference type="Pfam" id="PF00291"/>
    </source>
</evidence>
<reference evidence="4 5" key="1">
    <citation type="submission" date="2019-07" db="EMBL/GenBank/DDBJ databases">
        <title>Whole genome shotgun sequence of Staphylococcus gallinarum NBRC 109767.</title>
        <authorList>
            <person name="Hosoyama A."/>
            <person name="Uohara A."/>
            <person name="Ohji S."/>
            <person name="Ichikawa N."/>
        </authorList>
    </citation>
    <scope>NUCLEOTIDE SEQUENCE [LARGE SCALE GENOMIC DNA]</scope>
    <source>
        <strain evidence="4 5">NBRC 109767</strain>
    </source>
</reference>
<keyword evidence="2" id="KW-0663">Pyridoxal phosphate</keyword>
<comment type="cofactor">
    <cofactor evidence="1">
        <name>pyridoxal 5'-phosphate</name>
        <dbReference type="ChEBI" id="CHEBI:597326"/>
    </cofactor>
</comment>
<keyword evidence="4" id="KW-0456">Lyase</keyword>
<dbReference type="NCBIfam" id="NF006058">
    <property type="entry name" value="PRK08206.1"/>
    <property type="match status" value="1"/>
</dbReference>